<dbReference type="Gene3D" id="3.10.450.50">
    <property type="match status" value="1"/>
</dbReference>
<proteinExistence type="predicted"/>
<gene>
    <name evidence="2" type="ORF">H9652_17780</name>
</gene>
<keyword evidence="3" id="KW-1185">Reference proteome</keyword>
<sequence length="135" mass="14952">MAATEHRAILDEVYRAFNRGDVDRLKELFADDMTMVIPGATQISGTFRGHDEVFGAFAQMAAITGGTSHAAVERVLVDDTGGVVIAVDSARRDGEDVSARFADVYRIEQGRVTELRPFPEDPIAMNHFWRRGDRP</sequence>
<evidence type="ECO:0000313" key="2">
    <source>
        <dbReference type="EMBL" id="MBD7952253.1"/>
    </source>
</evidence>
<dbReference type="InterPro" id="IPR032710">
    <property type="entry name" value="NTF2-like_dom_sf"/>
</dbReference>
<name>A0ABR8RWT5_9CELL</name>
<reference evidence="2 3" key="1">
    <citation type="submission" date="2020-08" db="EMBL/GenBank/DDBJ databases">
        <title>A Genomic Blueprint of the Chicken Gut Microbiome.</title>
        <authorList>
            <person name="Gilroy R."/>
            <person name="Ravi A."/>
            <person name="Getino M."/>
            <person name="Pursley I."/>
            <person name="Horton D.L."/>
            <person name="Alikhan N.-F."/>
            <person name="Baker D."/>
            <person name="Gharbi K."/>
            <person name="Hall N."/>
            <person name="Watson M."/>
            <person name="Adriaenssens E.M."/>
            <person name="Foster-Nyarko E."/>
            <person name="Jarju S."/>
            <person name="Secka A."/>
            <person name="Antonio M."/>
            <person name="Oren A."/>
            <person name="Chaudhuri R."/>
            <person name="La Ragione R.M."/>
            <person name="Hildebrand F."/>
            <person name="Pallen M.J."/>
        </authorList>
    </citation>
    <scope>NUCLEOTIDE SEQUENCE [LARGE SCALE GENOMIC DNA]</scope>
    <source>
        <strain evidence="2 3">Sa4CUA1</strain>
    </source>
</reference>
<dbReference type="PANTHER" id="PTHR41252">
    <property type="entry name" value="BLR2505 PROTEIN"/>
    <property type="match status" value="1"/>
</dbReference>
<evidence type="ECO:0000259" key="1">
    <source>
        <dbReference type="Pfam" id="PF12680"/>
    </source>
</evidence>
<organism evidence="2 3">
    <name type="scientific">Oerskovia rustica</name>
    <dbReference type="NCBI Taxonomy" id="2762237"/>
    <lineage>
        <taxon>Bacteria</taxon>
        <taxon>Bacillati</taxon>
        <taxon>Actinomycetota</taxon>
        <taxon>Actinomycetes</taxon>
        <taxon>Micrococcales</taxon>
        <taxon>Cellulomonadaceae</taxon>
        <taxon>Oerskovia</taxon>
    </lineage>
</organism>
<dbReference type="InterPro" id="IPR037401">
    <property type="entry name" value="SnoaL-like"/>
</dbReference>
<dbReference type="RefSeq" id="WP_191797874.1">
    <property type="nucleotide sequence ID" value="NZ_JACSQQ010000045.1"/>
</dbReference>
<protein>
    <submittedName>
        <fullName evidence="2">Nuclear transport factor 2 family protein</fullName>
    </submittedName>
</protein>
<evidence type="ECO:0000313" key="3">
    <source>
        <dbReference type="Proteomes" id="UP000641803"/>
    </source>
</evidence>
<dbReference type="PANTHER" id="PTHR41252:SF1">
    <property type="entry name" value="BLR2505 PROTEIN"/>
    <property type="match status" value="1"/>
</dbReference>
<dbReference type="CDD" id="cd00531">
    <property type="entry name" value="NTF2_like"/>
    <property type="match status" value="1"/>
</dbReference>
<dbReference type="EMBL" id="JACSQQ010000045">
    <property type="protein sequence ID" value="MBD7952253.1"/>
    <property type="molecule type" value="Genomic_DNA"/>
</dbReference>
<dbReference type="Pfam" id="PF12680">
    <property type="entry name" value="SnoaL_2"/>
    <property type="match status" value="1"/>
</dbReference>
<dbReference type="SUPFAM" id="SSF54427">
    <property type="entry name" value="NTF2-like"/>
    <property type="match status" value="1"/>
</dbReference>
<feature type="domain" description="SnoaL-like" evidence="1">
    <location>
        <begin position="12"/>
        <end position="114"/>
    </location>
</feature>
<dbReference type="Proteomes" id="UP000641803">
    <property type="component" value="Unassembled WGS sequence"/>
</dbReference>
<accession>A0ABR8RWT5</accession>
<comment type="caution">
    <text evidence="2">The sequence shown here is derived from an EMBL/GenBank/DDBJ whole genome shotgun (WGS) entry which is preliminary data.</text>
</comment>